<dbReference type="Proteomes" id="UP001230951">
    <property type="component" value="Unassembled WGS sequence"/>
</dbReference>
<dbReference type="EMBL" id="JAUSTF010000002">
    <property type="protein sequence ID" value="MDQ0180137.1"/>
    <property type="molecule type" value="Genomic_DNA"/>
</dbReference>
<name>A0AAW8DA87_9MICC</name>
<keyword evidence="1" id="KW-0472">Membrane</keyword>
<dbReference type="Proteomes" id="UP001242995">
    <property type="component" value="Unassembled WGS sequence"/>
</dbReference>
<evidence type="ECO:0000313" key="5">
    <source>
        <dbReference type="Proteomes" id="UP001242995"/>
    </source>
</evidence>
<keyword evidence="1" id="KW-0812">Transmembrane</keyword>
<feature type="transmembrane region" description="Helical" evidence="1">
    <location>
        <begin position="62"/>
        <end position="80"/>
    </location>
</feature>
<evidence type="ECO:0000256" key="1">
    <source>
        <dbReference type="SAM" id="Phobius"/>
    </source>
</evidence>
<dbReference type="EMBL" id="JAUSRG010000001">
    <property type="protein sequence ID" value="MDP9903210.1"/>
    <property type="molecule type" value="Genomic_DNA"/>
</dbReference>
<keyword evidence="4" id="KW-1185">Reference proteome</keyword>
<organism evidence="2 5">
    <name type="scientific">Arthrobacter bambusae</name>
    <dbReference type="NCBI Taxonomy" id="1338426"/>
    <lineage>
        <taxon>Bacteria</taxon>
        <taxon>Bacillati</taxon>
        <taxon>Actinomycetota</taxon>
        <taxon>Actinomycetes</taxon>
        <taxon>Micrococcales</taxon>
        <taxon>Micrococcaceae</taxon>
        <taxon>Arthrobacter</taxon>
    </lineage>
</organism>
<proteinExistence type="predicted"/>
<reference evidence="2 4" key="1">
    <citation type="submission" date="2023-07" db="EMBL/GenBank/DDBJ databases">
        <title>Sorghum-associated microbial communities from plants grown in Nebraska, USA.</title>
        <authorList>
            <person name="Schachtman D."/>
        </authorList>
    </citation>
    <scope>NUCLEOTIDE SEQUENCE</scope>
    <source>
        <strain evidence="2">DS1006</strain>
        <strain evidence="3 4">DS1016</strain>
    </source>
</reference>
<dbReference type="RefSeq" id="WP_306958831.1">
    <property type="nucleotide sequence ID" value="NZ_JAUSRG010000001.1"/>
</dbReference>
<comment type="caution">
    <text evidence="2">The sequence shown here is derived from an EMBL/GenBank/DDBJ whole genome shotgun (WGS) entry which is preliminary data.</text>
</comment>
<keyword evidence="1" id="KW-1133">Transmembrane helix</keyword>
<protein>
    <recommendedName>
        <fullName evidence="6">PrgI family protein</fullName>
    </recommendedName>
</protein>
<evidence type="ECO:0000313" key="4">
    <source>
        <dbReference type="Proteomes" id="UP001230951"/>
    </source>
</evidence>
<gene>
    <name evidence="2" type="ORF">J2S90_000150</name>
    <name evidence="3" type="ORF">J2S93_001553</name>
</gene>
<dbReference type="AlphaFoldDB" id="A0AAW8DA87"/>
<evidence type="ECO:0000313" key="2">
    <source>
        <dbReference type="EMBL" id="MDP9903210.1"/>
    </source>
</evidence>
<accession>A0AAW8DA87</accession>
<feature type="transmembrane region" description="Helical" evidence="1">
    <location>
        <begin position="37"/>
        <end position="56"/>
    </location>
</feature>
<evidence type="ECO:0008006" key="6">
    <source>
        <dbReference type="Google" id="ProtNLM"/>
    </source>
</evidence>
<evidence type="ECO:0000313" key="3">
    <source>
        <dbReference type="EMBL" id="MDQ0180137.1"/>
    </source>
</evidence>
<sequence>MAYKGSYSIPNSLDKSMLDQEIALSKSAHVQPFPIKVVLFYLASLLILFWVVSSTFIRDSSLTIIVLLVMWWLLATVYFGRYSKTKELRFSGIPALLSYLPRVSRRVLTRRSSNASGFYSIAGVKDVDDDGRVAFSDGTVGRAYLVVGSASVLVFEADKRAIVNRVDSFYRKVEHSVEFICLTTKEPQRVDRALANLERRNLVLEVRDPELFALLDEQAEILVEHVGTRFSSIHQYLVIKADNDEALRRGHALLQAEVEDSSLMIKSCMVLDRPGFLEMGKTLFSNAS</sequence>